<evidence type="ECO:0000313" key="3">
    <source>
        <dbReference type="Proteomes" id="UP000054270"/>
    </source>
</evidence>
<evidence type="ECO:0000313" key="2">
    <source>
        <dbReference type="EMBL" id="KJA21686.1"/>
    </source>
</evidence>
<protein>
    <submittedName>
        <fullName evidence="2">Uncharacterized protein</fullName>
    </submittedName>
</protein>
<accession>A0A0D2NZ36</accession>
<name>A0A0D2NZ36_HYPSF</name>
<organism evidence="2 3">
    <name type="scientific">Hypholoma sublateritium (strain FD-334 SS-4)</name>
    <dbReference type="NCBI Taxonomy" id="945553"/>
    <lineage>
        <taxon>Eukaryota</taxon>
        <taxon>Fungi</taxon>
        <taxon>Dikarya</taxon>
        <taxon>Basidiomycota</taxon>
        <taxon>Agaricomycotina</taxon>
        <taxon>Agaricomycetes</taxon>
        <taxon>Agaricomycetidae</taxon>
        <taxon>Agaricales</taxon>
        <taxon>Agaricineae</taxon>
        <taxon>Strophariaceae</taxon>
        <taxon>Hypholoma</taxon>
    </lineage>
</organism>
<dbReference type="EMBL" id="KN817556">
    <property type="protein sequence ID" value="KJA21686.1"/>
    <property type="molecule type" value="Genomic_DNA"/>
</dbReference>
<keyword evidence="3" id="KW-1185">Reference proteome</keyword>
<feature type="region of interest" description="Disordered" evidence="1">
    <location>
        <begin position="328"/>
        <end position="355"/>
    </location>
</feature>
<feature type="region of interest" description="Disordered" evidence="1">
    <location>
        <begin position="283"/>
        <end position="303"/>
    </location>
</feature>
<feature type="region of interest" description="Disordered" evidence="1">
    <location>
        <begin position="604"/>
        <end position="636"/>
    </location>
</feature>
<feature type="compositionally biased region" description="Low complexity" evidence="1">
    <location>
        <begin position="396"/>
        <end position="408"/>
    </location>
</feature>
<sequence>MTAMNQDTELVFINSSLPRIAGPVARVTKRRNDYYMLPQSPTSPTSHGRMQVAPISGSAAARRKNDYILKHVAKKSLRGTSEFHGFNLNSPNCRGDQTVELGGYGAGRRRTQESAYYSVLINENIQAILNFNQIDIFGLLPVFMHARQSSQKTKAFYIPLVNDWHTEHTDQYTPIILYLSMMNGVFEDPERSAEFLNLRLVLSGVLVSAVNSSGSLGKADSGISIERLILNLANPSSYSYKSKYKASMLALGLSESLRWAAPTNQPNINVETNQNEAYRLQSLPRSPCPLSSDSGSGSVKSFKSSTNLHCRSSSLNRDTYSLQLFSAPPKSSHSYDIDTNLNPLRPPSRSKDGPDLRRAAIRDLKSYANKGSASSVNNINSTVCSLRNLPNPPGSRPISSKSSSGSFKSARDRMKRRTTNTKTSESPPSPTSSEYFFTHNSGEHLLAPQPRSPSLNGCVEAYFQPNFTMLPVPASSQMLPRVSSYIPMCTPSIQLLPGTVRRKNQILLSPPPGLVLSEPGADSFETTLASPNSSPYSFKTALTSLELGSGSFTHAIESSRNMLEPRDGNVDAHRSATRSLNSTLKNDVPPSLPLPQQSIINGEMDVSDSQSPHRSKSLFSPPDLRKSSPPKGPVHDGSLLTPAIHVAVNEAAALYDSIRWDGLLSLSEISSNPFSRYSPQTLARQYAVVIDARNALLLRQAAIVADIGLYLQLLTLKVNLYATDKANLASIHRDLEYIREECVRQKVKLPFGDLEWSRSAKHPSGLAFVHDDRHQDFCWQEITMLLHTYSDARAVGFQFLDDPASLIENRLPKLRSHR</sequence>
<feature type="compositionally biased region" description="Polar residues" evidence="1">
    <location>
        <begin position="328"/>
        <end position="342"/>
    </location>
</feature>
<evidence type="ECO:0000256" key="1">
    <source>
        <dbReference type="SAM" id="MobiDB-lite"/>
    </source>
</evidence>
<feature type="compositionally biased region" description="Low complexity" evidence="1">
    <location>
        <begin position="291"/>
        <end position="303"/>
    </location>
</feature>
<dbReference type="AlphaFoldDB" id="A0A0D2NZ36"/>
<feature type="region of interest" description="Disordered" evidence="1">
    <location>
        <begin position="384"/>
        <end position="437"/>
    </location>
</feature>
<proteinExistence type="predicted"/>
<reference evidence="3" key="1">
    <citation type="submission" date="2014-04" db="EMBL/GenBank/DDBJ databases">
        <title>Evolutionary Origins and Diversification of the Mycorrhizal Mutualists.</title>
        <authorList>
            <consortium name="DOE Joint Genome Institute"/>
            <consortium name="Mycorrhizal Genomics Consortium"/>
            <person name="Kohler A."/>
            <person name="Kuo A."/>
            <person name="Nagy L.G."/>
            <person name="Floudas D."/>
            <person name="Copeland A."/>
            <person name="Barry K.W."/>
            <person name="Cichocki N."/>
            <person name="Veneault-Fourrey C."/>
            <person name="LaButti K."/>
            <person name="Lindquist E.A."/>
            <person name="Lipzen A."/>
            <person name="Lundell T."/>
            <person name="Morin E."/>
            <person name="Murat C."/>
            <person name="Riley R."/>
            <person name="Ohm R."/>
            <person name="Sun H."/>
            <person name="Tunlid A."/>
            <person name="Henrissat B."/>
            <person name="Grigoriev I.V."/>
            <person name="Hibbett D.S."/>
            <person name="Martin F."/>
        </authorList>
    </citation>
    <scope>NUCLEOTIDE SEQUENCE [LARGE SCALE GENOMIC DNA]</scope>
    <source>
        <strain evidence="3">FD-334 SS-4</strain>
    </source>
</reference>
<gene>
    <name evidence="2" type="ORF">HYPSUDRAFT_55385</name>
</gene>
<dbReference type="Proteomes" id="UP000054270">
    <property type="component" value="Unassembled WGS sequence"/>
</dbReference>